<evidence type="ECO:0000313" key="4">
    <source>
        <dbReference type="Proteomes" id="UP001271007"/>
    </source>
</evidence>
<evidence type="ECO:0000259" key="2">
    <source>
        <dbReference type="SMART" id="SM00672"/>
    </source>
</evidence>
<dbReference type="InterPro" id="IPR006598">
    <property type="entry name" value="CAP10"/>
</dbReference>
<proteinExistence type="predicted"/>
<dbReference type="InterPro" id="IPR051091">
    <property type="entry name" value="O-Glucosyltr/Glycosyltrsf_90"/>
</dbReference>
<feature type="transmembrane region" description="Helical" evidence="1">
    <location>
        <begin position="236"/>
        <end position="262"/>
    </location>
</feature>
<dbReference type="Pfam" id="PF05686">
    <property type="entry name" value="Glyco_transf_90"/>
    <property type="match status" value="1"/>
</dbReference>
<feature type="domain" description="Glycosyl transferase CAP10" evidence="2">
    <location>
        <begin position="660"/>
        <end position="951"/>
    </location>
</feature>
<evidence type="ECO:0000313" key="3">
    <source>
        <dbReference type="EMBL" id="KAK3047094.1"/>
    </source>
</evidence>
<dbReference type="AlphaFoldDB" id="A0AAJ0DCA1"/>
<name>A0AAJ0DCA1_9PEZI</name>
<reference evidence="3" key="1">
    <citation type="submission" date="2023-04" db="EMBL/GenBank/DDBJ databases">
        <title>Black Yeasts Isolated from many extreme environments.</title>
        <authorList>
            <person name="Coleine C."/>
            <person name="Stajich J.E."/>
            <person name="Selbmann L."/>
        </authorList>
    </citation>
    <scope>NUCLEOTIDE SEQUENCE</scope>
    <source>
        <strain evidence="3">CCFEE 5312</strain>
    </source>
</reference>
<keyword evidence="4" id="KW-1185">Reference proteome</keyword>
<dbReference type="SMART" id="SM00672">
    <property type="entry name" value="CAP10"/>
    <property type="match status" value="1"/>
</dbReference>
<dbReference type="PANTHER" id="PTHR12203">
    <property type="entry name" value="KDEL LYS-ASP-GLU-LEU CONTAINING - RELATED"/>
    <property type="match status" value="1"/>
</dbReference>
<accession>A0AAJ0DCA1</accession>
<protein>
    <recommendedName>
        <fullName evidence="2">Glycosyl transferase CAP10 domain-containing protein</fullName>
    </recommendedName>
</protein>
<sequence length="951" mass="105397">MQSSLLPSRYQQHDASSTYLLPIILLVTSVLSSIGTSVAHSLLTSAVAWILLAVYTSVRLRRGKSGKDEGGVNRQARRLSWAAGGLLALAKICERAVDGRGVWWADGLLPLTITIFLQTSLFPPLASGTTPPASPDKSRPSPSILPSGVNTSLLILTASAVAATFAALGSNATIALGLSDALVTSLAYLLVERAHSEAKHGNTSGGVIYSTSGMLAQPAPGTNGGGDAKVTVMRDVAVASAVCTAVAALTMESFSFGGLGYWGLFGRVLGDTWVFWDGVLGVGWAVGMVGVTAGGYGVLLLLIQRQGPLLTSFIPLSASICSQMIVDFSLSRVWFAVLCAASTYTFLDEQETFSAGPGKRMRVTRILTLVAIISFGALAVLSLRQPYEAYRYRRPVENSGEGAGVDTKPPPVSFAPLQFTNPRVHPIDQLVRDAEVEWMKVIQGQSQSLEQAVAEYRRRYKIPPPPNFDKWYEFAKRKGVQMIDEYDTIYHTLRPFWALKPATIRSRTQEAIGHTDNFLMGLLIRDGTAKYVENGQDWLQQAVVGMIEQFVKYLPDMDLAFNTHDEPRVVVPHDDLTRLVAEATNHFMPAAFANPNPRNAFSARPSDLTIGSRIPEAKTTRFNVYAHQPVWIPSRLSCPPDSPARALDESAAGDNLTAYALTDLGFVYNTTAFSDICNSPSLASTHGFFERPNAFNVVHDLFPIFSQSKMSSFQDIVYPSPWYWYGKVDYVERNDIPWNQKIHSMLWRGSTTGGFSRNGGWRRQHRQKMVKGLNALDNAKVLENVHKDPGHDEGTTPLWQQKTVKREDFKEVMDVHFSHIGQCDPGDCDAQKEYFGLTEGVAQQDHWKWKYLLDMDGNAFSGRFYAFLKSKSLVFKMAVFREWHQDWLRPWVHYVPLSLRGDEALEAVRYFSGEEEGKALAERLASQGREHAGRVLRNEDFEVWFFRLLLE</sequence>
<comment type="caution">
    <text evidence="3">The sequence shown here is derived from an EMBL/GenBank/DDBJ whole genome shotgun (WGS) entry which is preliminary data.</text>
</comment>
<feature type="transmembrane region" description="Helical" evidence="1">
    <location>
        <begin position="366"/>
        <end position="384"/>
    </location>
</feature>
<evidence type="ECO:0000256" key="1">
    <source>
        <dbReference type="SAM" id="Phobius"/>
    </source>
</evidence>
<keyword evidence="1" id="KW-1133">Transmembrane helix</keyword>
<keyword evidence="1" id="KW-0472">Membrane</keyword>
<keyword evidence="1" id="KW-0812">Transmembrane</keyword>
<feature type="transmembrane region" description="Helical" evidence="1">
    <location>
        <begin position="41"/>
        <end position="58"/>
    </location>
</feature>
<organism evidence="3 4">
    <name type="scientific">Extremus antarcticus</name>
    <dbReference type="NCBI Taxonomy" id="702011"/>
    <lineage>
        <taxon>Eukaryota</taxon>
        <taxon>Fungi</taxon>
        <taxon>Dikarya</taxon>
        <taxon>Ascomycota</taxon>
        <taxon>Pezizomycotina</taxon>
        <taxon>Dothideomycetes</taxon>
        <taxon>Dothideomycetidae</taxon>
        <taxon>Mycosphaerellales</taxon>
        <taxon>Extremaceae</taxon>
        <taxon>Extremus</taxon>
    </lineage>
</organism>
<dbReference type="EMBL" id="JAWDJX010000069">
    <property type="protein sequence ID" value="KAK3047094.1"/>
    <property type="molecule type" value="Genomic_DNA"/>
</dbReference>
<dbReference type="Proteomes" id="UP001271007">
    <property type="component" value="Unassembled WGS sequence"/>
</dbReference>
<dbReference type="PANTHER" id="PTHR12203:SF104">
    <property type="entry name" value="PROTEIN CAP1, PUTATIVE (AFU_ORTHOLOGUE AFUA_1G05595)-RELATED"/>
    <property type="match status" value="1"/>
</dbReference>
<feature type="transmembrane region" description="Helical" evidence="1">
    <location>
        <begin position="282"/>
        <end position="303"/>
    </location>
</feature>
<gene>
    <name evidence="3" type="ORF">LTR09_011519</name>
</gene>